<feature type="domain" description="HipA N-terminal subdomain 1" evidence="1">
    <location>
        <begin position="9"/>
        <end position="69"/>
    </location>
</feature>
<name>A0ABM9Y326_YERBE</name>
<dbReference type="InterPro" id="IPR017508">
    <property type="entry name" value="HipA_N1"/>
</dbReference>
<evidence type="ECO:0000313" key="3">
    <source>
        <dbReference type="Proteomes" id="UP000010319"/>
    </source>
</evidence>
<accession>A0ABM9Y326</accession>
<organism evidence="2 3">
    <name type="scientific">Yersinia bercovieri ATCC 43970</name>
    <dbReference type="NCBI Taxonomy" id="349968"/>
    <lineage>
        <taxon>Bacteria</taxon>
        <taxon>Pseudomonadati</taxon>
        <taxon>Pseudomonadota</taxon>
        <taxon>Gammaproteobacteria</taxon>
        <taxon>Enterobacterales</taxon>
        <taxon>Yersiniaceae</taxon>
        <taxon>Yersinia</taxon>
    </lineage>
</organism>
<comment type="caution">
    <text evidence="2">The sequence shown here is derived from an EMBL/GenBank/DDBJ whole genome shotgun (WGS) entry which is preliminary data.</text>
</comment>
<gene>
    <name evidence="2" type="ORF">yberc0001_820</name>
</gene>
<proteinExistence type="predicted"/>
<protein>
    <recommendedName>
        <fullName evidence="1">HipA N-terminal subdomain 1 domain-containing protein</fullName>
    </recommendedName>
</protein>
<dbReference type="EMBL" id="AALC02000004">
    <property type="protein sequence ID" value="EEQ08117.1"/>
    <property type="molecule type" value="Genomic_DNA"/>
</dbReference>
<keyword evidence="3" id="KW-1185">Reference proteome</keyword>
<reference evidence="2" key="1">
    <citation type="submission" date="2008-12" db="EMBL/GenBank/DDBJ databases">
        <title>Annotation of the Yersinia bercovieri ATCC 43970 genome.</title>
        <authorList>
            <person name="Read T.D."/>
            <person name="Akmal A."/>
            <person name="Bishop-Lilly K."/>
            <person name="Chen P.E."/>
            <person name="Cook C."/>
            <person name="Kiley M.P."/>
            <person name="Lentz S."/>
            <person name="Mateczun A."/>
            <person name="Nagarajan N."/>
            <person name="Nolan N."/>
            <person name="Osborne B.I."/>
            <person name="Pop M."/>
            <person name="Sozhamannan S."/>
            <person name="Stewart A.C."/>
            <person name="Sulakvelidze A."/>
            <person name="Thomason B."/>
            <person name="Willner K."/>
            <person name="Zwick M.E."/>
        </authorList>
    </citation>
    <scope>NUCLEOTIDE SEQUENCE [LARGE SCALE GENOMIC DNA]</scope>
    <source>
        <strain evidence="2">ATCC 43970</strain>
    </source>
</reference>
<dbReference type="Pfam" id="PF13657">
    <property type="entry name" value="Couple_hipA"/>
    <property type="match status" value="1"/>
</dbReference>
<evidence type="ECO:0000259" key="1">
    <source>
        <dbReference type="Pfam" id="PF13657"/>
    </source>
</evidence>
<dbReference type="NCBIfam" id="TIGR03071">
    <property type="entry name" value="couple_hipA"/>
    <property type="match status" value="1"/>
</dbReference>
<sequence length="76" mass="8882">MGKKRGEELLIYAQEWLANEQGRPLSLSLPFTANNQPYKGDIVRDYFDNLLPDSDDIRRRLATKYHAEHQSFRSTV</sequence>
<dbReference type="Proteomes" id="UP000010319">
    <property type="component" value="Unassembled WGS sequence"/>
</dbReference>
<evidence type="ECO:0000313" key="2">
    <source>
        <dbReference type="EMBL" id="EEQ08117.1"/>
    </source>
</evidence>